<accession>A0AA40BHR7</accession>
<dbReference type="RefSeq" id="XP_060303354.1">
    <property type="nucleotide sequence ID" value="XM_060439218.1"/>
</dbReference>
<evidence type="ECO:0000256" key="1">
    <source>
        <dbReference type="SAM" id="MobiDB-lite"/>
    </source>
</evidence>
<feature type="region of interest" description="Disordered" evidence="1">
    <location>
        <begin position="282"/>
        <end position="308"/>
    </location>
</feature>
<organism evidence="4 5">
    <name type="scientific">Lasiosphaeria miniovina</name>
    <dbReference type="NCBI Taxonomy" id="1954250"/>
    <lineage>
        <taxon>Eukaryota</taxon>
        <taxon>Fungi</taxon>
        <taxon>Dikarya</taxon>
        <taxon>Ascomycota</taxon>
        <taxon>Pezizomycotina</taxon>
        <taxon>Sordariomycetes</taxon>
        <taxon>Sordariomycetidae</taxon>
        <taxon>Sordariales</taxon>
        <taxon>Lasiosphaeriaceae</taxon>
        <taxon>Lasiosphaeria</taxon>
    </lineage>
</organism>
<proteinExistence type="predicted"/>
<evidence type="ECO:0000313" key="5">
    <source>
        <dbReference type="Proteomes" id="UP001172101"/>
    </source>
</evidence>
<dbReference type="PANTHER" id="PTHR12072">
    <property type="entry name" value="CWF19, CELL CYCLE CONTROL PROTEIN"/>
    <property type="match status" value="1"/>
</dbReference>
<dbReference type="Pfam" id="PF04676">
    <property type="entry name" value="CwfJ_C_2"/>
    <property type="match status" value="1"/>
</dbReference>
<comment type="caution">
    <text evidence="4">The sequence shown here is derived from an EMBL/GenBank/DDBJ whole genome shotgun (WGS) entry which is preliminary data.</text>
</comment>
<evidence type="ECO:0000259" key="3">
    <source>
        <dbReference type="Pfam" id="PF04677"/>
    </source>
</evidence>
<dbReference type="CDD" id="cd07380">
    <property type="entry name" value="MPP_CWF19_N"/>
    <property type="match status" value="1"/>
</dbReference>
<dbReference type="AlphaFoldDB" id="A0AA40BHR7"/>
<dbReference type="Pfam" id="PF04677">
    <property type="entry name" value="CwfJ_C_1"/>
    <property type="match status" value="1"/>
</dbReference>
<dbReference type="GeneID" id="85322488"/>
<dbReference type="InterPro" id="IPR040194">
    <property type="entry name" value="Cwf19-like"/>
</dbReference>
<keyword evidence="5" id="KW-1185">Reference proteome</keyword>
<dbReference type="InterPro" id="IPR006767">
    <property type="entry name" value="Cwf19-like_C_dom-2"/>
</dbReference>
<protein>
    <submittedName>
        <fullName evidence="4">CwfJ C-terminus 1-domain-containing protein-like protein</fullName>
    </submittedName>
</protein>
<name>A0AA40BHR7_9PEZI</name>
<feature type="domain" description="Cwf19-like protein C-terminal" evidence="2">
    <location>
        <begin position="493"/>
        <end position="553"/>
    </location>
</feature>
<reference evidence="4" key="1">
    <citation type="submission" date="2023-06" db="EMBL/GenBank/DDBJ databases">
        <title>Genome-scale phylogeny and comparative genomics of the fungal order Sordariales.</title>
        <authorList>
            <consortium name="Lawrence Berkeley National Laboratory"/>
            <person name="Hensen N."/>
            <person name="Bonometti L."/>
            <person name="Westerberg I."/>
            <person name="Brannstrom I.O."/>
            <person name="Guillou S."/>
            <person name="Cros-Aarteil S."/>
            <person name="Calhoun S."/>
            <person name="Haridas S."/>
            <person name="Kuo A."/>
            <person name="Mondo S."/>
            <person name="Pangilinan J."/>
            <person name="Riley R."/>
            <person name="LaButti K."/>
            <person name="Andreopoulos B."/>
            <person name="Lipzen A."/>
            <person name="Chen C."/>
            <person name="Yanf M."/>
            <person name="Daum C."/>
            <person name="Ng V."/>
            <person name="Clum A."/>
            <person name="Steindorff A."/>
            <person name="Ohm R."/>
            <person name="Martin F."/>
            <person name="Silar P."/>
            <person name="Natvig D."/>
            <person name="Lalanne C."/>
            <person name="Gautier V."/>
            <person name="Ament-velasquez S.L."/>
            <person name="Kruys A."/>
            <person name="Hutchinson M.I."/>
            <person name="Powell A.J."/>
            <person name="Barry K."/>
            <person name="Miller A.N."/>
            <person name="Grigoriev I.V."/>
            <person name="Debuchy R."/>
            <person name="Gladieux P."/>
            <person name="Thoren M.H."/>
            <person name="Johannesson H."/>
        </authorList>
    </citation>
    <scope>NUCLEOTIDE SEQUENCE</scope>
    <source>
        <strain evidence="4">SMH2392-1A</strain>
    </source>
</reference>
<evidence type="ECO:0000313" key="4">
    <source>
        <dbReference type="EMBL" id="KAK0734477.1"/>
    </source>
</evidence>
<evidence type="ECO:0000259" key="2">
    <source>
        <dbReference type="Pfam" id="PF04676"/>
    </source>
</evidence>
<sequence length="557" mass="61045">MATEKKAPKIFVFGSVNGQLRSAFTKIGVLHAKNDFSFGIVTGNLFATEQDDEQLSSLLNGDIEIPCSVYFTSGTVLLPHRVVEKIQEGDEIAPNLHFLGKRSIINTLEGVRIVTLGGVPVPENAAPGTSQELSLAYHGDDDAKSLQSAKNVDILLTSIWPTGIWNKSAKAVEMSIDSTTAPNNKAIADLCNALKPAYHFATSPGNVCFEREPFASVGGGADGDSIAVTRFISLAPWGNAEKAKSMYAFTINREAFTTPPPGSTATPFLGLAPKKRSAEDAGFSRFSHGHDNRHGNRKHRRDRSPPPGPDRCFFCLSNTNLPQHMITSIGDEAYLVTAKGPLLAVDTFEEYGLTFPCHFIIAPLDHAPSVSTEVMGVDKAKKTYEDMAMYLKSLQKMVSALSGHRLGTVAWEFNRARNIHVHWQTMPVPAAQVLDGSVEAVFQQLAVKSELGEFEEEDFGTADEAGGDQDYLRVWIWAEGMDGNNLNLETVAKSLVIKFDKHVPFDLQFPRKVMAKLLSLEHRVVWQTVGQTEQEETADVAAFREAFKPYDFTLLAQ</sequence>
<dbReference type="Proteomes" id="UP001172101">
    <property type="component" value="Unassembled WGS sequence"/>
</dbReference>
<dbReference type="GO" id="GO:0000398">
    <property type="term" value="P:mRNA splicing, via spliceosome"/>
    <property type="evidence" value="ECO:0007669"/>
    <property type="project" value="TreeGrafter"/>
</dbReference>
<gene>
    <name evidence="4" type="ORF">B0T26DRAFT_670770</name>
</gene>
<dbReference type="PANTHER" id="PTHR12072:SF4">
    <property type="entry name" value="CWF19-LIKE PROTEIN 1"/>
    <property type="match status" value="1"/>
</dbReference>
<dbReference type="GO" id="GO:0061632">
    <property type="term" value="F:RNA lariat debranching enzyme activator activity"/>
    <property type="evidence" value="ECO:0007669"/>
    <property type="project" value="TreeGrafter"/>
</dbReference>
<dbReference type="GO" id="GO:0071014">
    <property type="term" value="C:post-mRNA release spliceosomal complex"/>
    <property type="evidence" value="ECO:0007669"/>
    <property type="project" value="TreeGrafter"/>
</dbReference>
<feature type="domain" description="Cwf19-like C-terminal" evidence="3">
    <location>
        <begin position="308"/>
        <end position="434"/>
    </location>
</feature>
<dbReference type="EMBL" id="JAUIRO010000001">
    <property type="protein sequence ID" value="KAK0734477.1"/>
    <property type="molecule type" value="Genomic_DNA"/>
</dbReference>
<dbReference type="InterPro" id="IPR006768">
    <property type="entry name" value="Cwf19-like_C_dom-1"/>
</dbReference>